<gene>
    <name evidence="4" type="ORF">Tsumi_07750</name>
</gene>
<dbReference type="SUPFAM" id="SSF54637">
    <property type="entry name" value="Thioesterase/thiol ester dehydrase-isomerase"/>
    <property type="match status" value="1"/>
</dbReference>
<dbReference type="PANTHER" id="PTHR31793:SF27">
    <property type="entry name" value="NOVEL THIOESTERASE SUPERFAMILY DOMAIN AND SAPOSIN A-TYPE DOMAIN CONTAINING PROTEIN (0610012H03RIK)"/>
    <property type="match status" value="1"/>
</dbReference>
<evidence type="ECO:0000313" key="4">
    <source>
        <dbReference type="EMBL" id="GAB1251671.1"/>
    </source>
</evidence>
<dbReference type="RefSeq" id="WP_411915475.1">
    <property type="nucleotide sequence ID" value="NZ_BAAFSF010000001.1"/>
</dbReference>
<dbReference type="CDD" id="cd00586">
    <property type="entry name" value="4HBT"/>
    <property type="match status" value="1"/>
</dbReference>
<dbReference type="InterPro" id="IPR050563">
    <property type="entry name" value="4-hydroxybenzoyl-CoA_TE"/>
</dbReference>
<dbReference type="Proteomes" id="UP001628220">
    <property type="component" value="Unassembled WGS sequence"/>
</dbReference>
<feature type="domain" description="Thioesterase" evidence="3">
    <location>
        <begin position="23"/>
        <end position="104"/>
    </location>
</feature>
<comment type="caution">
    <text evidence="4">The sequence shown here is derived from an EMBL/GenBank/DDBJ whole genome shotgun (WGS) entry which is preliminary data.</text>
</comment>
<name>A0ABQ0E1S1_9PORP</name>
<keyword evidence="5" id="KW-1185">Reference proteome</keyword>
<dbReference type="EMBL" id="BAAFSF010000001">
    <property type="protein sequence ID" value="GAB1251671.1"/>
    <property type="molecule type" value="Genomic_DNA"/>
</dbReference>
<dbReference type="Pfam" id="PF03061">
    <property type="entry name" value="4HBT"/>
    <property type="match status" value="1"/>
</dbReference>
<evidence type="ECO:0000256" key="2">
    <source>
        <dbReference type="ARBA" id="ARBA00022801"/>
    </source>
</evidence>
<organism evidence="4 5">
    <name type="scientific">Porphyromonas miyakawae</name>
    <dbReference type="NCBI Taxonomy" id="3137470"/>
    <lineage>
        <taxon>Bacteria</taxon>
        <taxon>Pseudomonadati</taxon>
        <taxon>Bacteroidota</taxon>
        <taxon>Bacteroidia</taxon>
        <taxon>Bacteroidales</taxon>
        <taxon>Porphyromonadaceae</taxon>
        <taxon>Porphyromonas</taxon>
    </lineage>
</organism>
<evidence type="ECO:0000256" key="1">
    <source>
        <dbReference type="ARBA" id="ARBA00005953"/>
    </source>
</evidence>
<dbReference type="PANTHER" id="PTHR31793">
    <property type="entry name" value="4-HYDROXYBENZOYL-COA THIOESTERASE FAMILY MEMBER"/>
    <property type="match status" value="1"/>
</dbReference>
<dbReference type="InterPro" id="IPR006683">
    <property type="entry name" value="Thioestr_dom"/>
</dbReference>
<accession>A0ABQ0E1S1</accession>
<reference evidence="4 5" key="1">
    <citation type="journal article" date="2025" name="Int. J. Syst. Evol. Microbiol.">
        <title>Desulfovibrio falkowii sp. nov., Porphyromonas miyakawae sp. nov., Mediterraneibacter flintii sp. nov. and Owariibacterium komagatae gen. nov., sp. nov., isolated from human faeces.</title>
        <authorList>
            <person name="Hamaguchi T."/>
            <person name="Ohara M."/>
            <person name="Hisatomi A."/>
            <person name="Sekiguchi K."/>
            <person name="Takeda J.I."/>
            <person name="Ueyama J."/>
            <person name="Ito M."/>
            <person name="Nishiwaki H."/>
            <person name="Ogi T."/>
            <person name="Hirayama M."/>
            <person name="Ohkuma M."/>
            <person name="Sakamoto M."/>
            <person name="Ohno K."/>
        </authorList>
    </citation>
    <scope>NUCLEOTIDE SEQUENCE [LARGE SCALE GENOMIC DNA]</scope>
    <source>
        <strain evidence="4 5">13CB11C</strain>
    </source>
</reference>
<protein>
    <submittedName>
        <fullName evidence="4">Acyl-CoA thioesterase</fullName>
    </submittedName>
</protein>
<evidence type="ECO:0000259" key="3">
    <source>
        <dbReference type="Pfam" id="PF03061"/>
    </source>
</evidence>
<dbReference type="InterPro" id="IPR029069">
    <property type="entry name" value="HotDog_dom_sf"/>
</dbReference>
<dbReference type="Gene3D" id="3.10.129.10">
    <property type="entry name" value="Hotdog Thioesterase"/>
    <property type="match status" value="1"/>
</dbReference>
<evidence type="ECO:0000313" key="5">
    <source>
        <dbReference type="Proteomes" id="UP001628220"/>
    </source>
</evidence>
<comment type="similarity">
    <text evidence="1">Belongs to the 4-hydroxybenzoyl-CoA thioesterase family.</text>
</comment>
<keyword evidence="2" id="KW-0378">Hydrolase</keyword>
<sequence>MKLPKDYLYTLEMKVRDYECDLQGVVNNANYLHYMEHTRHEFLLTLDEDFESLHKDGIDLFVRRVEVTYLRSLRSGDLFVSGLTMRRSGAKLCFQQDIYLTDGTPISKGIVEAVAVVNGTISRGEIFDRLVEVAVRKEGVAD</sequence>
<proteinExistence type="inferred from homology"/>